<dbReference type="EMBL" id="LCTW02000085">
    <property type="protein sequence ID" value="KXX79509.1"/>
    <property type="molecule type" value="Genomic_DNA"/>
</dbReference>
<name>A0A175W7N0_9PEZI</name>
<accession>A0A175W7N0</accession>
<dbReference type="VEuPathDB" id="FungiDB:MMYC01_205210"/>
<evidence type="ECO:0000256" key="2">
    <source>
        <dbReference type="SAM" id="MobiDB-lite"/>
    </source>
</evidence>
<feature type="compositionally biased region" description="Gly residues" evidence="2">
    <location>
        <begin position="93"/>
        <end position="103"/>
    </location>
</feature>
<organism evidence="3 4">
    <name type="scientific">Madurella mycetomatis</name>
    <dbReference type="NCBI Taxonomy" id="100816"/>
    <lineage>
        <taxon>Eukaryota</taxon>
        <taxon>Fungi</taxon>
        <taxon>Dikarya</taxon>
        <taxon>Ascomycota</taxon>
        <taxon>Pezizomycotina</taxon>
        <taxon>Sordariomycetes</taxon>
        <taxon>Sordariomycetidae</taxon>
        <taxon>Sordariales</taxon>
        <taxon>Sordariales incertae sedis</taxon>
        <taxon>Madurella</taxon>
    </lineage>
</organism>
<feature type="region of interest" description="Disordered" evidence="2">
    <location>
        <begin position="22"/>
        <end position="42"/>
    </location>
</feature>
<reference evidence="3 4" key="1">
    <citation type="journal article" date="2016" name="Genome Announc.">
        <title>Genome Sequence of Madurella mycetomatis mm55, Isolated from a Human Mycetoma Case in Sudan.</title>
        <authorList>
            <person name="Smit S."/>
            <person name="Derks M.F."/>
            <person name="Bervoets S."/>
            <person name="Fahal A."/>
            <person name="van Leeuwen W."/>
            <person name="van Belkum A."/>
            <person name="van de Sande W.W."/>
        </authorList>
    </citation>
    <scope>NUCLEOTIDE SEQUENCE [LARGE SCALE GENOMIC DNA]</scope>
    <source>
        <strain evidence="4">mm55</strain>
    </source>
</reference>
<feature type="compositionally biased region" description="Low complexity" evidence="2">
    <location>
        <begin position="78"/>
        <end position="92"/>
    </location>
</feature>
<dbReference type="Proteomes" id="UP000078237">
    <property type="component" value="Unassembled WGS sequence"/>
</dbReference>
<dbReference type="STRING" id="100816.A0A175W7N0"/>
<feature type="region of interest" description="Disordered" evidence="2">
    <location>
        <begin position="74"/>
        <end position="143"/>
    </location>
</feature>
<proteinExistence type="predicted"/>
<sequence>MARYGDAFTDHIRGLNPYAYVRSPSQHSSHHRASDRITGDQIIAPRGAIPQLLNDFSGDRPIRVVLNNCHLHIQQPDAGRNPPGTGPTPVRGPAGGGAGGGASGRRTPRPLRARSPSPGPSRRPAPALAMPGGVLSDDSSPSDGEFRRTMILGVCDGCFTRQRLNVDGFCAECEFFAVGPAPGAARDRPATAWNGVRYIPVSTGDSAARRELRERMRDRDRARLRDIERDVNWRDAERERDRLREIERERDRARERARELARELEREKERERERGRERMYYAGYYSDSDFDSSL</sequence>
<gene>
    <name evidence="3" type="ORF">MMYC01_205210</name>
</gene>
<evidence type="ECO:0000313" key="4">
    <source>
        <dbReference type="Proteomes" id="UP000078237"/>
    </source>
</evidence>
<keyword evidence="4" id="KW-1185">Reference proteome</keyword>
<evidence type="ECO:0000256" key="1">
    <source>
        <dbReference type="SAM" id="Coils"/>
    </source>
</evidence>
<feature type="coiled-coil region" evidence="1">
    <location>
        <begin position="236"/>
        <end position="274"/>
    </location>
</feature>
<protein>
    <submittedName>
        <fullName evidence="3">Nipped-B-like protein B</fullName>
    </submittedName>
</protein>
<evidence type="ECO:0000313" key="3">
    <source>
        <dbReference type="EMBL" id="KXX79509.1"/>
    </source>
</evidence>
<dbReference type="AlphaFoldDB" id="A0A175W7N0"/>
<keyword evidence="1" id="KW-0175">Coiled coil</keyword>
<comment type="caution">
    <text evidence="3">The sequence shown here is derived from an EMBL/GenBank/DDBJ whole genome shotgun (WGS) entry which is preliminary data.</text>
</comment>